<gene>
    <name evidence="1" type="ORF">HXA33_09380</name>
</gene>
<reference evidence="1" key="1">
    <citation type="submission" date="2020-06" db="EMBL/GenBank/DDBJ databases">
        <title>Insight into the genomes of haloalkaliphilic bacilli from Kenyan soda lakes.</title>
        <authorList>
            <person name="Mwirichia R."/>
            <person name="Villamizar G.C."/>
            <person name="Poehlein A."/>
            <person name="Mugweru J."/>
            <person name="Kipnyargis A."/>
            <person name="Kiplimo D."/>
            <person name="Orwa P."/>
            <person name="Daniel R."/>
        </authorList>
    </citation>
    <scope>NUCLEOTIDE SEQUENCE</scope>
    <source>
        <strain evidence="1">B1096_S55</strain>
    </source>
</reference>
<dbReference type="RefSeq" id="WP_257821283.1">
    <property type="nucleotide sequence ID" value="NZ_JABXYM010000001.1"/>
</dbReference>
<evidence type="ECO:0000313" key="2">
    <source>
        <dbReference type="Proteomes" id="UP001057753"/>
    </source>
</evidence>
<dbReference type="Gene3D" id="3.40.50.150">
    <property type="entry name" value="Vaccinia Virus protein VP39"/>
    <property type="match status" value="1"/>
</dbReference>
<dbReference type="PANTHER" id="PTHR38451">
    <property type="entry name" value="TRNA (ADENINE(22)-N(1))-METHYLTRANSFERASE"/>
    <property type="match status" value="1"/>
</dbReference>
<dbReference type="Gene3D" id="1.10.287.1890">
    <property type="match status" value="1"/>
</dbReference>
<dbReference type="EMBL" id="JABXYM010000001">
    <property type="protein sequence ID" value="MCR6096765.1"/>
    <property type="molecule type" value="Genomic_DNA"/>
</dbReference>
<proteinExistence type="predicted"/>
<dbReference type="InterPro" id="IPR006901">
    <property type="entry name" value="TrmK"/>
</dbReference>
<organism evidence="1 2">
    <name type="scientific">Salipaludibacillus agaradhaerens</name>
    <name type="common">Bacillus agaradhaerens</name>
    <dbReference type="NCBI Taxonomy" id="76935"/>
    <lineage>
        <taxon>Bacteria</taxon>
        <taxon>Bacillati</taxon>
        <taxon>Bacillota</taxon>
        <taxon>Bacilli</taxon>
        <taxon>Bacillales</taxon>
        <taxon>Bacillaceae</taxon>
    </lineage>
</organism>
<accession>A0A9Q4FXK1</accession>
<dbReference type="GO" id="GO:0160105">
    <property type="term" value="F:tRNA (adenine(22)-N1)-methyltransferase activity"/>
    <property type="evidence" value="ECO:0007669"/>
    <property type="project" value="InterPro"/>
</dbReference>
<comment type="caution">
    <text evidence="1">The sequence shown here is derived from an EMBL/GenBank/DDBJ whole genome shotgun (WGS) entry which is preliminary data.</text>
</comment>
<sequence>MNHEKLSKRLKKVSDHVPFGAIVGDIGSDHAYLAVYLIQSGKCPFVVAGEVNQGPLASAKAHIRSNGLTDKISAKLGNGLEVLENENVNTVVIAGMGGPLIATILEEGKERLSLVERLILQPNVAADHIRRWLLENNWKLIDEEILEEDSHVYEILVAEKGSGLTPYDTEDLEKQLWLGPYLLKNKNTAFEKKWKRERQQIEKINQQLALSGKNELLKEKKQKLSQMMTWLEEEL</sequence>
<dbReference type="PANTHER" id="PTHR38451:SF1">
    <property type="entry name" value="TRNA (ADENINE(22)-N(1))-METHYLTRANSFERASE"/>
    <property type="match status" value="1"/>
</dbReference>
<dbReference type="PIRSF" id="PIRSF018637">
    <property type="entry name" value="TrmK"/>
    <property type="match status" value="1"/>
</dbReference>
<dbReference type="Proteomes" id="UP001057753">
    <property type="component" value="Unassembled WGS sequence"/>
</dbReference>
<evidence type="ECO:0000313" key="1">
    <source>
        <dbReference type="EMBL" id="MCR6096765.1"/>
    </source>
</evidence>
<dbReference type="AlphaFoldDB" id="A0A9Q4FXK1"/>
<protein>
    <submittedName>
        <fullName evidence="1">tRNA (Adenine-N(1))-methyltransferase</fullName>
    </submittedName>
</protein>
<dbReference type="InterPro" id="IPR029063">
    <property type="entry name" value="SAM-dependent_MTases_sf"/>
</dbReference>
<dbReference type="SUPFAM" id="SSF53335">
    <property type="entry name" value="S-adenosyl-L-methionine-dependent methyltransferases"/>
    <property type="match status" value="1"/>
</dbReference>
<dbReference type="Pfam" id="PF04816">
    <property type="entry name" value="TrmK"/>
    <property type="match status" value="1"/>
</dbReference>
<name>A0A9Q4FXK1_SALAG</name>
<keyword evidence="2" id="KW-1185">Reference proteome</keyword>